<evidence type="ECO:0000256" key="10">
    <source>
        <dbReference type="ARBA" id="ARBA00048540"/>
    </source>
</evidence>
<evidence type="ECO:0000256" key="5">
    <source>
        <dbReference type="ARBA" id="ARBA00022679"/>
    </source>
</evidence>
<dbReference type="EC" id="2.7.1.180" evidence="2"/>
<evidence type="ECO:0000256" key="2">
    <source>
        <dbReference type="ARBA" id="ARBA00011955"/>
    </source>
</evidence>
<evidence type="ECO:0000313" key="11">
    <source>
        <dbReference type="EMBL" id="MBM3274831.1"/>
    </source>
</evidence>
<dbReference type="Gene3D" id="3.10.520.10">
    <property type="entry name" value="ApbE-like domains"/>
    <property type="match status" value="1"/>
</dbReference>
<keyword evidence="5 11" id="KW-0808">Transferase</keyword>
<evidence type="ECO:0000256" key="6">
    <source>
        <dbReference type="ARBA" id="ARBA00022723"/>
    </source>
</evidence>
<evidence type="ECO:0000256" key="1">
    <source>
        <dbReference type="ARBA" id="ARBA00001946"/>
    </source>
</evidence>
<keyword evidence="4" id="KW-0285">Flavoprotein</keyword>
<dbReference type="PANTHER" id="PTHR30040">
    <property type="entry name" value="THIAMINE BIOSYNTHESIS LIPOPROTEIN APBE"/>
    <property type="match status" value="1"/>
</dbReference>
<evidence type="ECO:0000256" key="4">
    <source>
        <dbReference type="ARBA" id="ARBA00022630"/>
    </source>
</evidence>
<evidence type="ECO:0000313" key="12">
    <source>
        <dbReference type="Proteomes" id="UP000703893"/>
    </source>
</evidence>
<sequence length="118" mass="12625">HPREEGKVLGVTAPGIGGISTSGDAERGFWRYGVRYGHILDPRTGEPARDTLSVTVACRKAEEADALSTTLYVLGPDRGLGLLQAHPGCHAVFVRTADQPGEFRLIESPGFAWADAPR</sequence>
<dbReference type="Proteomes" id="UP000703893">
    <property type="component" value="Unassembled WGS sequence"/>
</dbReference>
<comment type="cofactor">
    <cofactor evidence="1">
        <name>Mg(2+)</name>
        <dbReference type="ChEBI" id="CHEBI:18420"/>
    </cofactor>
</comment>
<gene>
    <name evidence="11" type="ORF">FJZ00_06740</name>
</gene>
<evidence type="ECO:0000256" key="7">
    <source>
        <dbReference type="ARBA" id="ARBA00022827"/>
    </source>
</evidence>
<dbReference type="Pfam" id="PF02424">
    <property type="entry name" value="ApbE"/>
    <property type="match status" value="1"/>
</dbReference>
<dbReference type="GO" id="GO:0046872">
    <property type="term" value="F:metal ion binding"/>
    <property type="evidence" value="ECO:0007669"/>
    <property type="project" value="UniProtKB-KW"/>
</dbReference>
<name>A0A937X741_9BACT</name>
<protein>
    <recommendedName>
        <fullName evidence="3">FAD:protein FMN transferase</fullName>
        <ecNumber evidence="2">2.7.1.180</ecNumber>
    </recommendedName>
    <alternativeName>
        <fullName evidence="9">Flavin transferase</fullName>
    </alternativeName>
</protein>
<reference evidence="11 12" key="1">
    <citation type="submission" date="2019-03" db="EMBL/GenBank/DDBJ databases">
        <title>Lake Tanganyika Metagenome-Assembled Genomes (MAGs).</title>
        <authorList>
            <person name="Tran P."/>
        </authorList>
    </citation>
    <scope>NUCLEOTIDE SEQUENCE [LARGE SCALE GENOMIC DNA]</scope>
    <source>
        <strain evidence="11">K_DeepCast_65m_m2_236</strain>
    </source>
</reference>
<keyword evidence="8" id="KW-0460">Magnesium</keyword>
<dbReference type="AlphaFoldDB" id="A0A937X741"/>
<dbReference type="EMBL" id="VGJX01000343">
    <property type="protein sequence ID" value="MBM3274831.1"/>
    <property type="molecule type" value="Genomic_DNA"/>
</dbReference>
<dbReference type="InterPro" id="IPR024932">
    <property type="entry name" value="ApbE"/>
</dbReference>
<dbReference type="GO" id="GO:0016740">
    <property type="term" value="F:transferase activity"/>
    <property type="evidence" value="ECO:0007669"/>
    <property type="project" value="UniProtKB-KW"/>
</dbReference>
<evidence type="ECO:0000256" key="3">
    <source>
        <dbReference type="ARBA" id="ARBA00016337"/>
    </source>
</evidence>
<dbReference type="InterPro" id="IPR003374">
    <property type="entry name" value="ApbE-like_sf"/>
</dbReference>
<dbReference type="PANTHER" id="PTHR30040:SF2">
    <property type="entry name" value="FAD:PROTEIN FMN TRANSFERASE"/>
    <property type="match status" value="1"/>
</dbReference>
<feature type="non-terminal residue" evidence="11">
    <location>
        <position position="1"/>
    </location>
</feature>
<keyword evidence="6" id="KW-0479">Metal-binding</keyword>
<evidence type="ECO:0000256" key="9">
    <source>
        <dbReference type="ARBA" id="ARBA00031306"/>
    </source>
</evidence>
<comment type="catalytic activity">
    <reaction evidence="10">
        <text>L-threonyl-[protein] + FAD = FMN-L-threonyl-[protein] + AMP + H(+)</text>
        <dbReference type="Rhea" id="RHEA:36847"/>
        <dbReference type="Rhea" id="RHEA-COMP:11060"/>
        <dbReference type="Rhea" id="RHEA-COMP:11061"/>
        <dbReference type="ChEBI" id="CHEBI:15378"/>
        <dbReference type="ChEBI" id="CHEBI:30013"/>
        <dbReference type="ChEBI" id="CHEBI:57692"/>
        <dbReference type="ChEBI" id="CHEBI:74257"/>
        <dbReference type="ChEBI" id="CHEBI:456215"/>
        <dbReference type="EC" id="2.7.1.180"/>
    </reaction>
</comment>
<accession>A0A937X741</accession>
<keyword evidence="7" id="KW-0274">FAD</keyword>
<evidence type="ECO:0000256" key="8">
    <source>
        <dbReference type="ARBA" id="ARBA00022842"/>
    </source>
</evidence>
<comment type="caution">
    <text evidence="11">The sequence shown here is derived from an EMBL/GenBank/DDBJ whole genome shotgun (WGS) entry which is preliminary data.</text>
</comment>
<dbReference type="SUPFAM" id="SSF143631">
    <property type="entry name" value="ApbE-like"/>
    <property type="match status" value="1"/>
</dbReference>
<organism evidence="11 12">
    <name type="scientific">Candidatus Tanganyikabacteria bacterium</name>
    <dbReference type="NCBI Taxonomy" id="2961651"/>
    <lineage>
        <taxon>Bacteria</taxon>
        <taxon>Bacillati</taxon>
        <taxon>Candidatus Sericytochromatia</taxon>
        <taxon>Candidatus Tanganyikabacteria</taxon>
    </lineage>
</organism>
<proteinExistence type="predicted"/>